<name>A0A0C2DV53_9BILA</name>
<feature type="compositionally biased region" description="Basic and acidic residues" evidence="1">
    <location>
        <begin position="1"/>
        <end position="20"/>
    </location>
</feature>
<dbReference type="OrthoDB" id="5858280at2759"/>
<evidence type="ECO:0000313" key="2">
    <source>
        <dbReference type="EMBL" id="KIH66737.1"/>
    </source>
</evidence>
<evidence type="ECO:0000313" key="3">
    <source>
        <dbReference type="Proteomes" id="UP000054047"/>
    </source>
</evidence>
<organism evidence="2 3">
    <name type="scientific">Ancylostoma duodenale</name>
    <dbReference type="NCBI Taxonomy" id="51022"/>
    <lineage>
        <taxon>Eukaryota</taxon>
        <taxon>Metazoa</taxon>
        <taxon>Ecdysozoa</taxon>
        <taxon>Nematoda</taxon>
        <taxon>Chromadorea</taxon>
        <taxon>Rhabditida</taxon>
        <taxon>Rhabditina</taxon>
        <taxon>Rhabditomorpha</taxon>
        <taxon>Strongyloidea</taxon>
        <taxon>Ancylostomatidae</taxon>
        <taxon>Ancylostomatinae</taxon>
        <taxon>Ancylostoma</taxon>
    </lineage>
</organism>
<proteinExistence type="predicted"/>
<evidence type="ECO:0000256" key="1">
    <source>
        <dbReference type="SAM" id="MobiDB-lite"/>
    </source>
</evidence>
<gene>
    <name evidence="2" type="ORF">ANCDUO_02935</name>
</gene>
<protein>
    <submittedName>
        <fullName evidence="2">Uncharacterized protein</fullName>
    </submittedName>
</protein>
<accession>A0A0C2DV53</accession>
<feature type="region of interest" description="Disordered" evidence="1">
    <location>
        <begin position="1"/>
        <end position="22"/>
    </location>
</feature>
<sequence length="77" mass="8556">MVKKLKQELETEGKELRATKEGPTAFAAPASVGLLEKDGSKRGICTKVTTTCAQLREALSEWKAHKIWIIVWSAEEQ</sequence>
<keyword evidence="3" id="KW-1185">Reference proteome</keyword>
<reference evidence="2 3" key="1">
    <citation type="submission" date="2013-12" db="EMBL/GenBank/DDBJ databases">
        <title>Draft genome of the parsitic nematode Ancylostoma duodenale.</title>
        <authorList>
            <person name="Mitreva M."/>
        </authorList>
    </citation>
    <scope>NUCLEOTIDE SEQUENCE [LARGE SCALE GENOMIC DNA]</scope>
    <source>
        <strain evidence="2 3">Zhejiang</strain>
    </source>
</reference>
<dbReference type="Proteomes" id="UP000054047">
    <property type="component" value="Unassembled WGS sequence"/>
</dbReference>
<dbReference type="AlphaFoldDB" id="A0A0C2DV53"/>
<dbReference type="EMBL" id="KN726987">
    <property type="protein sequence ID" value="KIH66737.1"/>
    <property type="molecule type" value="Genomic_DNA"/>
</dbReference>